<reference evidence="1" key="1">
    <citation type="submission" date="2019-04" db="EMBL/GenBank/DDBJ databases">
        <title>Whole genome sequencing of oral phylogroup 2 treponemes.</title>
        <authorList>
            <person name="Chan Y."/>
            <person name="Zeng H.H."/>
            <person name="Yu X.L."/>
            <person name="Leung W.K."/>
            <person name="Watt R.M."/>
        </authorList>
    </citation>
    <scope>NUCLEOTIDE SEQUENCE</scope>
    <source>
        <strain evidence="1">OMZ 847</strain>
    </source>
</reference>
<accession>A0ABY5HTS4</accession>
<protein>
    <submittedName>
        <fullName evidence="1">Uncharacterized protein</fullName>
    </submittedName>
</protein>
<evidence type="ECO:0000313" key="2">
    <source>
        <dbReference type="Proteomes" id="UP001059401"/>
    </source>
</evidence>
<dbReference type="EMBL" id="CP038802">
    <property type="protein sequence ID" value="UTY28824.1"/>
    <property type="molecule type" value="Genomic_DNA"/>
</dbReference>
<proteinExistence type="predicted"/>
<dbReference type="Proteomes" id="UP001059401">
    <property type="component" value="Chromosome"/>
</dbReference>
<evidence type="ECO:0000313" key="1">
    <source>
        <dbReference type="EMBL" id="UTY28824.1"/>
    </source>
</evidence>
<name>A0ABY5HTS4_9SPIR</name>
<organism evidence="1 2">
    <name type="scientific">Treponema putidum</name>
    <dbReference type="NCBI Taxonomy" id="221027"/>
    <lineage>
        <taxon>Bacteria</taxon>
        <taxon>Pseudomonadati</taxon>
        <taxon>Spirochaetota</taxon>
        <taxon>Spirochaetia</taxon>
        <taxon>Spirochaetales</taxon>
        <taxon>Treponemataceae</taxon>
        <taxon>Treponema</taxon>
    </lineage>
</organism>
<keyword evidence="2" id="KW-1185">Reference proteome</keyword>
<gene>
    <name evidence="1" type="ORF">E4N76_07360</name>
</gene>
<sequence>MNMSCKIIIERDEIVNGYSKQLLNIAKIKHINLDVFFQAYKGIEGIVVDRESIYSNCICVDQNHNINNKCYGFDVGILDIDYYSFSSIYNEIIFSSYDFFYKYKENLNNFFLFPTYYEASQFLNFHRQIYEEGNDVEHTDLLSIYRILK</sequence>